<dbReference type="Gene3D" id="3.40.50.300">
    <property type="entry name" value="P-loop containing nucleotide triphosphate hydrolases"/>
    <property type="match status" value="1"/>
</dbReference>
<comment type="caution">
    <text evidence="2">The sequence shown here is derived from an EMBL/GenBank/DDBJ whole genome shotgun (WGS) entry which is preliminary data.</text>
</comment>
<proteinExistence type="inferred from homology"/>
<dbReference type="CDD" id="cd00882">
    <property type="entry name" value="Ras_like_GTPase"/>
    <property type="match status" value="1"/>
</dbReference>
<dbReference type="Pfam" id="PF10662">
    <property type="entry name" value="PduV-EutP"/>
    <property type="match status" value="1"/>
</dbReference>
<evidence type="ECO:0000256" key="1">
    <source>
        <dbReference type="PIRNR" id="PIRNR036409"/>
    </source>
</evidence>
<protein>
    <submittedName>
        <fullName evidence="2">EutP/PduV family microcompartment system protein</fullName>
    </submittedName>
</protein>
<dbReference type="AlphaFoldDB" id="A0ABD4RDS8"/>
<gene>
    <name evidence="2" type="ORF">K4H94_00310</name>
</gene>
<reference evidence="2 3" key="1">
    <citation type="submission" date="2021-08" db="EMBL/GenBank/DDBJ databases">
        <title>Genome sequence analysis of Clostridium chauvoei strains of European origin and evaluation of typing options for outbreak investigations.</title>
        <authorList>
            <person name="Abdel-Glil M."/>
            <person name="Thomas P."/>
            <person name="Seyboldt C."/>
        </authorList>
    </citation>
    <scope>NUCLEOTIDE SEQUENCE [LARGE SCALE GENOMIC DNA]</scope>
    <source>
        <strain evidence="2 3">S0260-09</strain>
    </source>
</reference>
<dbReference type="NCBIfam" id="TIGR02528">
    <property type="entry name" value="EutP"/>
    <property type="match status" value="1"/>
</dbReference>
<dbReference type="InterPro" id="IPR027417">
    <property type="entry name" value="P-loop_NTPase"/>
</dbReference>
<dbReference type="PANTHER" id="PTHR40453:SF1">
    <property type="entry name" value="PROTEIN YOEF"/>
    <property type="match status" value="1"/>
</dbReference>
<dbReference type="KEGG" id="cchv:BTM20_07340"/>
<dbReference type="PANTHER" id="PTHR40453">
    <property type="entry name" value="PROTEIN YOEF"/>
    <property type="match status" value="1"/>
</dbReference>
<dbReference type="RefSeq" id="WP_021875667.1">
    <property type="nucleotide sequence ID" value="NZ_CP018624.1"/>
</dbReference>
<sequence length="143" mass="15778">MKKVIFMGKSGCGKTSLCQKLQGEKLKYKKTQSIEMFINSIDTPGEYIENRHYYSALIITAADAKIIALVQECGDINTKIPPAFSGTFGKEVIGIITKIDKLDKNSNIQITENQLKAAGVKRIFKVSTITGEGIVELSDYLNI</sequence>
<dbReference type="Proteomes" id="UP000775179">
    <property type="component" value="Unassembled WGS sequence"/>
</dbReference>
<dbReference type="InterPro" id="IPR012381">
    <property type="entry name" value="EutP_PduV"/>
</dbReference>
<evidence type="ECO:0000313" key="2">
    <source>
        <dbReference type="EMBL" id="MBX7289494.1"/>
    </source>
</evidence>
<dbReference type="GeneID" id="66301679"/>
<dbReference type="SUPFAM" id="SSF52540">
    <property type="entry name" value="P-loop containing nucleoside triphosphate hydrolases"/>
    <property type="match status" value="1"/>
</dbReference>
<comment type="similarity">
    <text evidence="1">Belongs to the EutP/PduV family.</text>
</comment>
<name>A0ABD4RDS8_9CLOT</name>
<accession>A0ABD4RDS8</accession>
<dbReference type="PIRSF" id="PIRSF036409">
    <property type="entry name" value="EutP_PduV"/>
    <property type="match status" value="1"/>
</dbReference>
<dbReference type="GO" id="GO:0005524">
    <property type="term" value="F:ATP binding"/>
    <property type="evidence" value="ECO:0007669"/>
    <property type="project" value="UniProtKB-UniRule"/>
</dbReference>
<organism evidence="2 3">
    <name type="scientific">Clostridium chauvoei</name>
    <dbReference type="NCBI Taxonomy" id="46867"/>
    <lineage>
        <taxon>Bacteria</taxon>
        <taxon>Bacillati</taxon>
        <taxon>Bacillota</taxon>
        <taxon>Clostridia</taxon>
        <taxon>Eubacteriales</taxon>
        <taxon>Clostridiaceae</taxon>
        <taxon>Clostridium</taxon>
    </lineage>
</organism>
<evidence type="ECO:0000313" key="3">
    <source>
        <dbReference type="Proteomes" id="UP000775179"/>
    </source>
</evidence>
<keyword evidence="1" id="KW-0547">Nucleotide-binding</keyword>
<dbReference type="EMBL" id="JAIFTX010000001">
    <property type="protein sequence ID" value="MBX7289494.1"/>
    <property type="molecule type" value="Genomic_DNA"/>
</dbReference>